<dbReference type="Gene3D" id="3.40.50.300">
    <property type="entry name" value="P-loop containing nucleotide triphosphate hydrolases"/>
    <property type="match status" value="1"/>
</dbReference>
<accession>A0A1S3DRI1</accession>
<dbReference type="SUPFAM" id="SSF52540">
    <property type="entry name" value="P-loop containing nucleoside triphosphate hydrolases"/>
    <property type="match status" value="1"/>
</dbReference>
<dbReference type="InterPro" id="IPR027417">
    <property type="entry name" value="P-loop_NTPase"/>
</dbReference>
<organism evidence="3 4">
    <name type="scientific">Diaphorina citri</name>
    <name type="common">Asian citrus psyllid</name>
    <dbReference type="NCBI Taxonomy" id="121845"/>
    <lineage>
        <taxon>Eukaryota</taxon>
        <taxon>Metazoa</taxon>
        <taxon>Ecdysozoa</taxon>
        <taxon>Arthropoda</taxon>
        <taxon>Hexapoda</taxon>
        <taxon>Insecta</taxon>
        <taxon>Pterygota</taxon>
        <taxon>Neoptera</taxon>
        <taxon>Paraneoptera</taxon>
        <taxon>Hemiptera</taxon>
        <taxon>Sternorrhyncha</taxon>
        <taxon>Psylloidea</taxon>
        <taxon>Psyllidae</taxon>
        <taxon>Diaphorininae</taxon>
        <taxon>Diaphorina</taxon>
    </lineage>
</organism>
<dbReference type="GeneID" id="103523416"/>
<comment type="similarity">
    <text evidence="1">Belongs to the ClpA/ClpB family. Torsin subfamily.</text>
</comment>
<dbReference type="Proteomes" id="UP000079169">
    <property type="component" value="Unplaced"/>
</dbReference>
<dbReference type="STRING" id="121845.A0A1S3DRI1"/>
<dbReference type="PaxDb" id="121845-A0A1S3DRI1"/>
<keyword evidence="2" id="KW-1133">Transmembrane helix</keyword>
<keyword evidence="2" id="KW-0812">Transmembrane</keyword>
<gene>
    <name evidence="4" type="primary">LOC103523416</name>
</gene>
<dbReference type="GO" id="GO:0012505">
    <property type="term" value="C:endomembrane system"/>
    <property type="evidence" value="ECO:0007669"/>
    <property type="project" value="UniProtKB-ARBA"/>
</dbReference>
<keyword evidence="2" id="KW-0472">Membrane</keyword>
<evidence type="ECO:0000256" key="2">
    <source>
        <dbReference type="SAM" id="Phobius"/>
    </source>
</evidence>
<dbReference type="RefSeq" id="XP_008486687.2">
    <property type="nucleotide sequence ID" value="XM_008488465.3"/>
</dbReference>
<dbReference type="InterPro" id="IPR010448">
    <property type="entry name" value="Torsin"/>
</dbReference>
<keyword evidence="3" id="KW-1185">Reference proteome</keyword>
<feature type="non-terminal residue" evidence="4">
    <location>
        <position position="248"/>
    </location>
</feature>
<dbReference type="GO" id="GO:0005524">
    <property type="term" value="F:ATP binding"/>
    <property type="evidence" value="ECO:0007669"/>
    <property type="project" value="InterPro"/>
</dbReference>
<dbReference type="Pfam" id="PF06309">
    <property type="entry name" value="Torsin"/>
    <property type="match status" value="1"/>
</dbReference>
<evidence type="ECO:0000313" key="4">
    <source>
        <dbReference type="RefSeq" id="XP_008486687.2"/>
    </source>
</evidence>
<dbReference type="GO" id="GO:0005737">
    <property type="term" value="C:cytoplasm"/>
    <property type="evidence" value="ECO:0007669"/>
    <property type="project" value="UniProtKB-ARBA"/>
</dbReference>
<dbReference type="PANTHER" id="PTHR10760">
    <property type="entry name" value="TORSIN"/>
    <property type="match status" value="1"/>
</dbReference>
<evidence type="ECO:0000256" key="1">
    <source>
        <dbReference type="ARBA" id="ARBA00006235"/>
    </source>
</evidence>
<dbReference type="GO" id="GO:0071218">
    <property type="term" value="P:cellular response to misfolded protein"/>
    <property type="evidence" value="ECO:0007669"/>
    <property type="project" value="TreeGrafter"/>
</dbReference>
<evidence type="ECO:0000313" key="3">
    <source>
        <dbReference type="Proteomes" id="UP000079169"/>
    </source>
</evidence>
<feature type="transmembrane region" description="Helical" evidence="2">
    <location>
        <begin position="12"/>
        <end position="40"/>
    </location>
</feature>
<dbReference type="AlphaFoldDB" id="A0A1S3DRI1"/>
<name>A0A1S3DRI1_DIACI</name>
<dbReference type="KEGG" id="dci:103523416"/>
<dbReference type="PANTHER" id="PTHR10760:SF2">
    <property type="entry name" value="LD13476P-RELATED"/>
    <property type="match status" value="1"/>
</dbReference>
<sequence>MHISLLYQHLIIYSIICISGITGEFFTLSGIAIAAGIAYFSPSIINSKFLNGFGGGEACTDKFIQSSNVRVLEEQLKQHVHGQELAISHICGALKNHFQNRYHNTKALAISLHGLPGTGKNYVTDFIVSSIFKRYKDKGTSRFVHKFNSRIHFPNENHVSLYRLQLTNWIISNVTACDRAIFIFDEVDKFPKGLLDVIIPFIDHHAVYNQISFQNTIFLFLSNSGGTEIMNTFLELRKSGERYITIHG</sequence>
<dbReference type="GO" id="GO:0016887">
    <property type="term" value="F:ATP hydrolysis activity"/>
    <property type="evidence" value="ECO:0007669"/>
    <property type="project" value="InterPro"/>
</dbReference>
<proteinExistence type="inferred from homology"/>
<reference evidence="4" key="1">
    <citation type="submission" date="2025-08" db="UniProtKB">
        <authorList>
            <consortium name="RefSeq"/>
        </authorList>
    </citation>
    <scope>IDENTIFICATION</scope>
</reference>
<protein>
    <submittedName>
        <fullName evidence="4">Torsin-1A-like</fullName>
    </submittedName>
</protein>